<proteinExistence type="predicted"/>
<protein>
    <recommendedName>
        <fullName evidence="4">D-alanyl-D-alanine carboxypeptidase</fullName>
    </recommendedName>
</protein>
<evidence type="ECO:0000313" key="3">
    <source>
        <dbReference type="Proteomes" id="UP000003752"/>
    </source>
</evidence>
<evidence type="ECO:0000313" key="2">
    <source>
        <dbReference type="EMBL" id="EEI24713.1"/>
    </source>
</evidence>
<accession>C0XIQ2</accession>
<dbReference type="HOGENOM" id="CLU_060093_1_0_9"/>
<dbReference type="RefSeq" id="WP_003634006.1">
    <property type="nucleotide sequence ID" value="NZ_AZDF01000006.1"/>
</dbReference>
<name>C0XIQ2_LENH9</name>
<evidence type="ECO:0000256" key="1">
    <source>
        <dbReference type="SAM" id="SignalP"/>
    </source>
</evidence>
<evidence type="ECO:0008006" key="4">
    <source>
        <dbReference type="Google" id="ProtNLM"/>
    </source>
</evidence>
<keyword evidence="1" id="KW-0732">Signal</keyword>
<feature type="chain" id="PRO_5002903222" description="D-alanyl-D-alanine carboxypeptidase" evidence="1">
    <location>
        <begin position="26"/>
        <end position="268"/>
    </location>
</feature>
<dbReference type="Proteomes" id="UP000003752">
    <property type="component" value="Unassembled WGS sequence"/>
</dbReference>
<reference evidence="2 3" key="1">
    <citation type="submission" date="2009-01" db="EMBL/GenBank/DDBJ databases">
        <authorList>
            <person name="Qin X."/>
            <person name="Bachman B."/>
            <person name="Battles P."/>
            <person name="Bell A."/>
            <person name="Bess C."/>
            <person name="Bickham C."/>
            <person name="Chaboub L."/>
            <person name="Chen D."/>
            <person name="Coyle M."/>
            <person name="Deiros D.R."/>
            <person name="Dinh H."/>
            <person name="Forbes L."/>
            <person name="Fowler G."/>
            <person name="Francisco L."/>
            <person name="Fu Q."/>
            <person name="Gubbala S."/>
            <person name="Hale W."/>
            <person name="Han Y."/>
            <person name="Hemphill L."/>
            <person name="Highlander S.K."/>
            <person name="Hirani K."/>
            <person name="Hogues M."/>
            <person name="Jackson L."/>
            <person name="Jakkamsetti A."/>
            <person name="Javaid M."/>
            <person name="Jiang H."/>
            <person name="Korchina V."/>
            <person name="Kovar C."/>
            <person name="Lara F."/>
            <person name="Lee S."/>
            <person name="Mata R."/>
            <person name="Mathew T."/>
            <person name="Moen C."/>
            <person name="Morales K."/>
            <person name="Munidasa M."/>
            <person name="Nazareth L."/>
            <person name="Ngo R."/>
            <person name="Nguyen L."/>
            <person name="Okwuonu G."/>
            <person name="Ongeri F."/>
            <person name="Patil S."/>
            <person name="Petrosino J."/>
            <person name="Pham C."/>
            <person name="Pham P."/>
            <person name="Pu L.-L."/>
            <person name="Puazo M."/>
            <person name="Raj R."/>
            <person name="Reid J."/>
            <person name="Rouhana J."/>
            <person name="Saada N."/>
            <person name="Shang Y."/>
            <person name="Simmons D."/>
            <person name="Thornton R."/>
            <person name="Warren J."/>
            <person name="Weissenberger G."/>
            <person name="Zhang J."/>
            <person name="Zhang L."/>
            <person name="Zhou C."/>
            <person name="Zhu D."/>
            <person name="Muzny D."/>
            <person name="Worley K."/>
            <person name="Gibbs R."/>
        </authorList>
    </citation>
    <scope>NUCLEOTIDE SEQUENCE [LARGE SCALE GENOMIC DNA]</scope>
    <source>
        <strain evidence="3">ATCC 8290 / DSM 20176 / CCUG 30140 / JCM 1155 / KCTC 3500 / NBRC 15886 / NCIMB 8040 / NRRL B-1843 / 9</strain>
    </source>
</reference>
<sequence>MKKLFLLIIGLIIGSGIYASSPAVASSSYKLVNIKYDNQKTPKHNGPLYYAKNPKHSAAVWNLNHSKIRHHLKNYPNTTWLRNAVAIFEHNGKKSVYYHVSQVVADNKPVKAIGYVWHGYLKQGHNPNFQSIRTVDILNFYNNHEYQRYVKLSPSQVLTRKVMALFPNSTVSLDLAKAGLGLNSATYNISNIALPYDKISKLNDFLNMHSDHLSINQKYVRIEQLLNANGYGAATRRHKLIIGIYLSNKYLPISDGLKGQVLVIGKSK</sequence>
<dbReference type="AlphaFoldDB" id="C0XIQ2"/>
<feature type="signal peptide" evidence="1">
    <location>
        <begin position="1"/>
        <end position="25"/>
    </location>
</feature>
<dbReference type="EMBL" id="ACGP01000117">
    <property type="protein sequence ID" value="EEI24713.1"/>
    <property type="molecule type" value="Genomic_DNA"/>
</dbReference>
<organism evidence="2 3">
    <name type="scientific">Lentilactobacillus hilgardii (strain ATCC 8290 / DSM 20176 / CCUG 30140 / JCM 1155 / KCTC 3500 / NBRC 15886 / NCIMB 8040 / NRRL B-1843 / 9)</name>
    <dbReference type="NCBI Taxonomy" id="1423757"/>
    <lineage>
        <taxon>Bacteria</taxon>
        <taxon>Bacillati</taxon>
        <taxon>Bacillota</taxon>
        <taxon>Bacilli</taxon>
        <taxon>Lactobacillales</taxon>
        <taxon>Lactobacillaceae</taxon>
        <taxon>Lentilactobacillus</taxon>
    </lineage>
</organism>
<comment type="caution">
    <text evidence="2">The sequence shown here is derived from an EMBL/GenBank/DDBJ whole genome shotgun (WGS) entry which is preliminary data.</text>
</comment>
<keyword evidence="3" id="KW-1185">Reference proteome</keyword>
<gene>
    <name evidence="2" type="ORF">HMPREF0519_1113</name>
</gene>